<dbReference type="SUPFAM" id="SSF55961">
    <property type="entry name" value="Bet v1-like"/>
    <property type="match status" value="1"/>
</dbReference>
<dbReference type="PATRIC" id="fig|429727.3.peg.878"/>
<evidence type="ECO:0000256" key="1">
    <source>
        <dbReference type="ARBA" id="ARBA00006817"/>
    </source>
</evidence>
<dbReference type="Gene3D" id="3.30.530.20">
    <property type="match status" value="1"/>
</dbReference>
<dbReference type="STRING" id="429727.VE26_04225"/>
<dbReference type="InterPro" id="IPR013538">
    <property type="entry name" value="ASHA1/2-like_C"/>
</dbReference>
<proteinExistence type="inferred from homology"/>
<protein>
    <submittedName>
        <fullName evidence="3">Polyketide cyclase</fullName>
    </submittedName>
</protein>
<evidence type="ECO:0000313" key="3">
    <source>
        <dbReference type="EMBL" id="KKB09206.1"/>
    </source>
</evidence>
<evidence type="ECO:0000259" key="2">
    <source>
        <dbReference type="Pfam" id="PF08327"/>
    </source>
</evidence>
<sequence>MSETETKDASRDLVLTRLIDAPPEAVYRCWTDETLLPRWFAPKPWTVPRATLDLRPGGQCNVVMADEAGTEYPNPGQYLEIVPNRKLVFTDAYIGDWVPAEKPFFTCVLTFVPENGKTRYTAVARHWNAEDREAHEKMGFHEGWGLCAAQMEEVARGL</sequence>
<dbReference type="CDD" id="cd08896">
    <property type="entry name" value="SRPBCC_CalC_Aha1-like_3"/>
    <property type="match status" value="1"/>
</dbReference>
<comment type="similarity">
    <text evidence="1">Belongs to the AHA1 family.</text>
</comment>
<dbReference type="EMBL" id="JZEY01000054">
    <property type="protein sequence ID" value="KKB09206.1"/>
    <property type="molecule type" value="Genomic_DNA"/>
</dbReference>
<reference evidence="3 4" key="1">
    <citation type="submission" date="2015-03" db="EMBL/GenBank/DDBJ databases">
        <authorList>
            <person name="Hassan Y."/>
            <person name="Lepp D."/>
            <person name="Li X.-Z."/>
            <person name="Zhou T."/>
        </authorList>
    </citation>
    <scope>NUCLEOTIDE SEQUENCE [LARGE SCALE GENOMIC DNA]</scope>
    <source>
        <strain evidence="3 4">IPL18</strain>
    </source>
</reference>
<dbReference type="Proteomes" id="UP000033649">
    <property type="component" value="Unassembled WGS sequence"/>
</dbReference>
<dbReference type="Pfam" id="PF08327">
    <property type="entry name" value="AHSA1"/>
    <property type="match status" value="1"/>
</dbReference>
<feature type="domain" description="Activator of Hsp90 ATPase homologue 1/2-like C-terminal" evidence="2">
    <location>
        <begin position="20"/>
        <end position="154"/>
    </location>
</feature>
<dbReference type="InterPro" id="IPR023393">
    <property type="entry name" value="START-like_dom_sf"/>
</dbReference>
<evidence type="ECO:0000313" key="4">
    <source>
        <dbReference type="Proteomes" id="UP000033649"/>
    </source>
</evidence>
<organism evidence="3 4">
    <name type="scientific">Devosia chinhatensis</name>
    <dbReference type="NCBI Taxonomy" id="429727"/>
    <lineage>
        <taxon>Bacteria</taxon>
        <taxon>Pseudomonadati</taxon>
        <taxon>Pseudomonadota</taxon>
        <taxon>Alphaproteobacteria</taxon>
        <taxon>Hyphomicrobiales</taxon>
        <taxon>Devosiaceae</taxon>
        <taxon>Devosia</taxon>
    </lineage>
</organism>
<keyword evidence="4" id="KW-1185">Reference proteome</keyword>
<accession>A0A0F5FK36</accession>
<comment type="caution">
    <text evidence="3">The sequence shown here is derived from an EMBL/GenBank/DDBJ whole genome shotgun (WGS) entry which is preliminary data.</text>
</comment>
<dbReference type="RefSeq" id="WP_046103896.1">
    <property type="nucleotide sequence ID" value="NZ_JZEY01000054.1"/>
</dbReference>
<name>A0A0F5FK36_9HYPH</name>
<dbReference type="AlphaFoldDB" id="A0A0F5FK36"/>
<gene>
    <name evidence="3" type="ORF">VE26_04225</name>
</gene>
<dbReference type="OrthoDB" id="9786557at2"/>